<sequence length="255" mass="28829">MEKIPVYYAFARSGGTLLNRCLGGISGNIVLSEINPYLSVLDIDRQAIDWFDLVSKADYESFLGKNYVEKILYLNHCAQATHRRLIIRDWVSVNFLSNVAIGAFPSKVLEQDLYLKQGGVNPIGIVFSRRAETVLASIKRTFQQFSEISTDDFASAYLSYAAAVSKFPIFHYEDFCENPSSVLQRICSKLDAFYDPIFVDKFHTYHQCTGDNNPGQEPSKYHLGMIAVSGQVESELIEYSKNEKIQEANLLLGYE</sequence>
<proteinExistence type="predicted"/>
<gene>
    <name evidence="1" type="ORF">IXB28_12365</name>
</gene>
<name>A0ABS5Y588_9CYAN</name>
<comment type="caution">
    <text evidence="1">The sequence shown here is derived from an EMBL/GenBank/DDBJ whole genome shotgun (WGS) entry which is preliminary data.</text>
</comment>
<dbReference type="EMBL" id="JADOER010000011">
    <property type="protein sequence ID" value="MBT9313005.1"/>
    <property type="molecule type" value="Genomic_DNA"/>
</dbReference>
<dbReference type="RefSeq" id="WP_215618900.1">
    <property type="nucleotide sequence ID" value="NZ_JADOER010000011.1"/>
</dbReference>
<organism evidence="1 2">
    <name type="scientific">Leptothoe kymatousa TAU-MAC 1615</name>
    <dbReference type="NCBI Taxonomy" id="2364775"/>
    <lineage>
        <taxon>Bacteria</taxon>
        <taxon>Bacillati</taxon>
        <taxon>Cyanobacteriota</taxon>
        <taxon>Cyanophyceae</taxon>
        <taxon>Nodosilineales</taxon>
        <taxon>Cymatolegaceae</taxon>
        <taxon>Leptothoe</taxon>
        <taxon>Leptothoe kymatousa</taxon>
    </lineage>
</organism>
<keyword evidence="2" id="KW-1185">Reference proteome</keyword>
<accession>A0ABS5Y588</accession>
<reference evidence="1 2" key="1">
    <citation type="journal article" date="2021" name="Mar. Drugs">
        <title>Genome Reduction and Secondary Metabolism of the Marine Sponge-Associated Cyanobacterium Leptothoe.</title>
        <authorList>
            <person name="Konstantinou D."/>
            <person name="Popin R.V."/>
            <person name="Fewer D.P."/>
            <person name="Sivonen K."/>
            <person name="Gkelis S."/>
        </authorList>
    </citation>
    <scope>NUCLEOTIDE SEQUENCE [LARGE SCALE GENOMIC DNA]</scope>
    <source>
        <strain evidence="1 2">TAU-MAC 1615</strain>
    </source>
</reference>
<evidence type="ECO:0000313" key="1">
    <source>
        <dbReference type="EMBL" id="MBT9313005.1"/>
    </source>
</evidence>
<dbReference type="SUPFAM" id="SSF52540">
    <property type="entry name" value="P-loop containing nucleoside triphosphate hydrolases"/>
    <property type="match status" value="1"/>
</dbReference>
<dbReference type="Proteomes" id="UP001196661">
    <property type="component" value="Unassembled WGS sequence"/>
</dbReference>
<evidence type="ECO:0000313" key="2">
    <source>
        <dbReference type="Proteomes" id="UP001196661"/>
    </source>
</evidence>
<dbReference type="InterPro" id="IPR027417">
    <property type="entry name" value="P-loop_NTPase"/>
</dbReference>
<dbReference type="Gene3D" id="3.40.50.300">
    <property type="entry name" value="P-loop containing nucleotide triphosphate hydrolases"/>
    <property type="match status" value="1"/>
</dbReference>
<protein>
    <submittedName>
        <fullName evidence="1">Sulfotransferase family protein</fullName>
    </submittedName>
</protein>